<keyword evidence="2" id="KW-1133">Transmembrane helix</keyword>
<evidence type="ECO:0000256" key="2">
    <source>
        <dbReference type="SAM" id="Phobius"/>
    </source>
</evidence>
<feature type="transmembrane region" description="Helical" evidence="2">
    <location>
        <begin position="139"/>
        <end position="158"/>
    </location>
</feature>
<feature type="transmembrane region" description="Helical" evidence="2">
    <location>
        <begin position="62"/>
        <end position="83"/>
    </location>
</feature>
<evidence type="ECO:0000313" key="3">
    <source>
        <dbReference type="EnsemblPlants" id="OMERI06G16910.1"/>
    </source>
</evidence>
<dbReference type="Proteomes" id="UP000008021">
    <property type="component" value="Chromosome 6"/>
</dbReference>
<keyword evidence="2" id="KW-0472">Membrane</keyword>
<dbReference type="Pfam" id="PF01554">
    <property type="entry name" value="MatE"/>
    <property type="match status" value="1"/>
</dbReference>
<dbReference type="AlphaFoldDB" id="A0A0E0E270"/>
<dbReference type="eggNOG" id="KOG1347">
    <property type="taxonomic scope" value="Eukaryota"/>
</dbReference>
<feature type="transmembrane region" description="Helical" evidence="2">
    <location>
        <begin position="34"/>
        <end position="56"/>
    </location>
</feature>
<dbReference type="GO" id="GO:0016020">
    <property type="term" value="C:membrane"/>
    <property type="evidence" value="ECO:0007669"/>
    <property type="project" value="InterPro"/>
</dbReference>
<dbReference type="PANTHER" id="PTHR11206">
    <property type="entry name" value="MULTIDRUG RESISTANCE PROTEIN"/>
    <property type="match status" value="1"/>
</dbReference>
<protein>
    <recommendedName>
        <fullName evidence="5">Protein DETOXIFICATION</fullName>
    </recommendedName>
</protein>
<accession>A0A0E0E270</accession>
<keyword evidence="2" id="KW-0812">Transmembrane</keyword>
<name>A0A0E0E270_9ORYZ</name>
<evidence type="ECO:0000256" key="1">
    <source>
        <dbReference type="ARBA" id="ARBA00010199"/>
    </source>
</evidence>
<evidence type="ECO:0008006" key="5">
    <source>
        <dbReference type="Google" id="ProtNLM"/>
    </source>
</evidence>
<dbReference type="HOGENOM" id="CLU_1589069_0_0_1"/>
<dbReference type="GO" id="GO:0015297">
    <property type="term" value="F:antiporter activity"/>
    <property type="evidence" value="ECO:0007669"/>
    <property type="project" value="InterPro"/>
</dbReference>
<keyword evidence="4" id="KW-1185">Reference proteome</keyword>
<reference evidence="3" key="1">
    <citation type="submission" date="2015-04" db="UniProtKB">
        <authorList>
            <consortium name="EnsemblPlants"/>
        </authorList>
    </citation>
    <scope>IDENTIFICATION</scope>
</reference>
<comment type="similarity">
    <text evidence="1">Belongs to the multi antimicrobial extrusion (MATE) (TC 2.A.66.1) family.</text>
</comment>
<dbReference type="InterPro" id="IPR002528">
    <property type="entry name" value="MATE_fam"/>
</dbReference>
<dbReference type="EnsemblPlants" id="OMERI06G16910.1">
    <property type="protein sequence ID" value="OMERI06G16910.1"/>
    <property type="gene ID" value="OMERI06G16910"/>
</dbReference>
<reference evidence="3" key="2">
    <citation type="submission" date="2018-05" db="EMBL/GenBank/DDBJ databases">
        <title>OmerRS3 (Oryza meridionalis Reference Sequence Version 3).</title>
        <authorList>
            <person name="Zhang J."/>
            <person name="Kudrna D."/>
            <person name="Lee S."/>
            <person name="Talag J."/>
            <person name="Welchert J."/>
            <person name="Wing R.A."/>
        </authorList>
    </citation>
    <scope>NUCLEOTIDE SEQUENCE [LARGE SCALE GENOMIC DNA]</scope>
    <source>
        <strain evidence="3">cv. OR44</strain>
    </source>
</reference>
<dbReference type="Gramene" id="OMERI06G16910.1">
    <property type="protein sequence ID" value="OMERI06G16910.1"/>
    <property type="gene ID" value="OMERI06G16910"/>
</dbReference>
<evidence type="ECO:0000313" key="4">
    <source>
        <dbReference type="Proteomes" id="UP000008021"/>
    </source>
</evidence>
<proteinExistence type="inferred from homology"/>
<organism evidence="3">
    <name type="scientific">Oryza meridionalis</name>
    <dbReference type="NCBI Taxonomy" id="40149"/>
    <lineage>
        <taxon>Eukaryota</taxon>
        <taxon>Viridiplantae</taxon>
        <taxon>Streptophyta</taxon>
        <taxon>Embryophyta</taxon>
        <taxon>Tracheophyta</taxon>
        <taxon>Spermatophyta</taxon>
        <taxon>Magnoliopsida</taxon>
        <taxon>Liliopsida</taxon>
        <taxon>Poales</taxon>
        <taxon>Poaceae</taxon>
        <taxon>BOP clade</taxon>
        <taxon>Oryzoideae</taxon>
        <taxon>Oryzeae</taxon>
        <taxon>Oryzinae</taxon>
        <taxon>Oryza</taxon>
    </lineage>
</organism>
<sequence>MEKASCLEEALLLPESCKEEEITASDEVKRQLRLAGPLIAGSLLQNLIQMISVMFVGHLGELPLAGASMASSFAAVTGFSLLAQCDLGGRATYSNKWYRAQVWNPKQFPWVIWWEGQTLTSDMDEVPDKKRQPEFYMEMIRTTRIVFILVSLVLLGQGDTYGYKYKAP</sequence>
<dbReference type="GO" id="GO:0042910">
    <property type="term" value="F:xenobiotic transmembrane transporter activity"/>
    <property type="evidence" value="ECO:0007669"/>
    <property type="project" value="InterPro"/>
</dbReference>
<dbReference type="STRING" id="40149.A0A0E0E270"/>